<dbReference type="GO" id="GO:0071555">
    <property type="term" value="P:cell wall organization"/>
    <property type="evidence" value="ECO:0007669"/>
    <property type="project" value="UniProtKB-KW"/>
</dbReference>
<dbReference type="NCBIfam" id="TIGR00179">
    <property type="entry name" value="murB"/>
    <property type="match status" value="1"/>
</dbReference>
<keyword evidence="16 19" id="KW-0961">Cell wall biogenesis/degradation</keyword>
<evidence type="ECO:0000256" key="16">
    <source>
        <dbReference type="ARBA" id="ARBA00023316"/>
    </source>
</evidence>
<dbReference type="InterPro" id="IPR036635">
    <property type="entry name" value="MurB_C_sf"/>
</dbReference>
<dbReference type="InterPro" id="IPR006094">
    <property type="entry name" value="Oxid_FAD_bind_N"/>
</dbReference>
<keyword evidence="10 19" id="KW-0274">FAD</keyword>
<evidence type="ECO:0000256" key="19">
    <source>
        <dbReference type="HAMAP-Rule" id="MF_00037"/>
    </source>
</evidence>
<keyword evidence="14 19" id="KW-0560">Oxidoreductase</keyword>
<evidence type="ECO:0000256" key="8">
    <source>
        <dbReference type="ARBA" id="ARBA00022618"/>
    </source>
</evidence>
<sequence length="338" mass="38092">MIIYDHFSLKNYNTFGIDATARYFVEVTTIEELQDILENNSYPRKILIGGGSNMLLTDYIDALFIHVNLKGKQIVSQDDNNVIVKVMAGENWHTMVMWAIDHDFGGLENMSLIPGNTGTAPIQNIGAYGVELKDCFVSCEAVRIEDQQLVTLSKEECQFGYRDSFFKNEGKDKYVITSVTFSFTKKNHNINSGYGAIENQLLKESISNPTIKDISNAVIAIRQSKLPDPKELGNSGSFFKNPIVTKKNFTQFSTTYPEAPFYKVSEDYYKIPAGWLIEQCGFKGKRFGDAGVHKNQALVLVNYDSATGKDILDLAEKIIKEVKRKFEIEISPEVNLIK</sequence>
<keyword evidence="8 19" id="KW-0132">Cell division</keyword>
<evidence type="ECO:0000256" key="13">
    <source>
        <dbReference type="ARBA" id="ARBA00022984"/>
    </source>
</evidence>
<dbReference type="InterPro" id="IPR036318">
    <property type="entry name" value="FAD-bd_PCMH-like_sf"/>
</dbReference>
<dbReference type="SUPFAM" id="SSF56176">
    <property type="entry name" value="FAD-binding/transporter-associated domain-like"/>
    <property type="match status" value="1"/>
</dbReference>
<evidence type="ECO:0000256" key="10">
    <source>
        <dbReference type="ARBA" id="ARBA00022827"/>
    </source>
</evidence>
<evidence type="ECO:0000256" key="2">
    <source>
        <dbReference type="ARBA" id="ARBA00003921"/>
    </source>
</evidence>
<dbReference type="GO" id="GO:0005829">
    <property type="term" value="C:cytosol"/>
    <property type="evidence" value="ECO:0007669"/>
    <property type="project" value="TreeGrafter"/>
</dbReference>
<dbReference type="PANTHER" id="PTHR21071:SF4">
    <property type="entry name" value="UDP-N-ACETYLENOLPYRUVOYLGLUCOSAMINE REDUCTASE"/>
    <property type="match status" value="1"/>
</dbReference>
<dbReference type="GO" id="GO:0009252">
    <property type="term" value="P:peptidoglycan biosynthetic process"/>
    <property type="evidence" value="ECO:0007669"/>
    <property type="project" value="UniProtKB-UniRule"/>
</dbReference>
<dbReference type="PANTHER" id="PTHR21071">
    <property type="entry name" value="UDP-N-ACETYLENOLPYRUVOYLGLUCOSAMINE REDUCTASE"/>
    <property type="match status" value="1"/>
</dbReference>
<dbReference type="RefSeq" id="WP_074669784.1">
    <property type="nucleotide sequence ID" value="NZ_FNTB01000001.1"/>
</dbReference>
<dbReference type="Pfam" id="PF01565">
    <property type="entry name" value="FAD_binding_4"/>
    <property type="match status" value="1"/>
</dbReference>
<evidence type="ECO:0000256" key="3">
    <source>
        <dbReference type="ARBA" id="ARBA00004496"/>
    </source>
</evidence>
<comment type="similarity">
    <text evidence="19">Belongs to the MurB family.</text>
</comment>
<evidence type="ECO:0000256" key="17">
    <source>
        <dbReference type="ARBA" id="ARBA00031026"/>
    </source>
</evidence>
<evidence type="ECO:0000313" key="21">
    <source>
        <dbReference type="EMBL" id="SEB43321.1"/>
    </source>
</evidence>
<dbReference type="HAMAP" id="MF_00037">
    <property type="entry name" value="MurB"/>
    <property type="match status" value="1"/>
</dbReference>
<dbReference type="GO" id="GO:0051301">
    <property type="term" value="P:cell division"/>
    <property type="evidence" value="ECO:0007669"/>
    <property type="project" value="UniProtKB-KW"/>
</dbReference>
<name>A0A1H4JAS0_9FLAO</name>
<feature type="active site" evidence="19">
    <location>
        <position position="333"/>
    </location>
</feature>
<dbReference type="Gene3D" id="3.30.43.10">
    <property type="entry name" value="Uridine Diphospho-n-acetylenolpyruvylglucosamine Reductase, domain 2"/>
    <property type="match status" value="1"/>
</dbReference>
<keyword evidence="12 19" id="KW-0133">Cell shape</keyword>
<comment type="catalytic activity">
    <reaction evidence="18 19">
        <text>UDP-N-acetyl-alpha-D-muramate + NADP(+) = UDP-N-acetyl-3-O-(1-carboxyvinyl)-alpha-D-glucosamine + NADPH + H(+)</text>
        <dbReference type="Rhea" id="RHEA:12248"/>
        <dbReference type="ChEBI" id="CHEBI:15378"/>
        <dbReference type="ChEBI" id="CHEBI:57783"/>
        <dbReference type="ChEBI" id="CHEBI:58349"/>
        <dbReference type="ChEBI" id="CHEBI:68483"/>
        <dbReference type="ChEBI" id="CHEBI:70757"/>
        <dbReference type="EC" id="1.3.1.98"/>
    </reaction>
</comment>
<evidence type="ECO:0000259" key="20">
    <source>
        <dbReference type="PROSITE" id="PS51387"/>
    </source>
</evidence>
<feature type="active site" description="Proton donor" evidence="19">
    <location>
        <position position="237"/>
    </location>
</feature>
<evidence type="ECO:0000256" key="5">
    <source>
        <dbReference type="ARBA" id="ARBA00012518"/>
    </source>
</evidence>
<dbReference type="InterPro" id="IPR016167">
    <property type="entry name" value="FAD-bd_PCMH_sub1"/>
</dbReference>
<dbReference type="Gene3D" id="3.30.465.10">
    <property type="match status" value="1"/>
</dbReference>
<evidence type="ECO:0000256" key="6">
    <source>
        <dbReference type="ARBA" id="ARBA00015188"/>
    </source>
</evidence>
<gene>
    <name evidence="19" type="primary">murB</name>
    <name evidence="21" type="ORF">SAMN05192540_0250</name>
</gene>
<feature type="active site" evidence="19">
    <location>
        <position position="162"/>
    </location>
</feature>
<proteinExistence type="inferred from homology"/>
<evidence type="ECO:0000256" key="4">
    <source>
        <dbReference type="ARBA" id="ARBA00004752"/>
    </source>
</evidence>
<dbReference type="InterPro" id="IPR016169">
    <property type="entry name" value="FAD-bd_PCMH_sub2"/>
</dbReference>
<organism evidence="21 22">
    <name type="scientific">Maribacter dokdonensis</name>
    <dbReference type="NCBI Taxonomy" id="320912"/>
    <lineage>
        <taxon>Bacteria</taxon>
        <taxon>Pseudomonadati</taxon>
        <taxon>Bacteroidota</taxon>
        <taxon>Flavobacteriia</taxon>
        <taxon>Flavobacteriales</taxon>
        <taxon>Flavobacteriaceae</taxon>
        <taxon>Maribacter</taxon>
    </lineage>
</organism>
<evidence type="ECO:0000256" key="11">
    <source>
        <dbReference type="ARBA" id="ARBA00022857"/>
    </source>
</evidence>
<dbReference type="InterPro" id="IPR011601">
    <property type="entry name" value="MurB_C"/>
</dbReference>
<dbReference type="GO" id="GO:0071949">
    <property type="term" value="F:FAD binding"/>
    <property type="evidence" value="ECO:0007669"/>
    <property type="project" value="InterPro"/>
</dbReference>
<evidence type="ECO:0000256" key="1">
    <source>
        <dbReference type="ARBA" id="ARBA00001974"/>
    </source>
</evidence>
<evidence type="ECO:0000256" key="15">
    <source>
        <dbReference type="ARBA" id="ARBA00023306"/>
    </source>
</evidence>
<dbReference type="InterPro" id="IPR003170">
    <property type="entry name" value="MurB"/>
</dbReference>
<dbReference type="UniPathway" id="UPA00219"/>
<reference evidence="21 22" key="1">
    <citation type="submission" date="2016-10" db="EMBL/GenBank/DDBJ databases">
        <authorList>
            <person name="de Groot N.N."/>
        </authorList>
    </citation>
    <scope>NUCLEOTIDE SEQUENCE [LARGE SCALE GENOMIC DNA]</scope>
    <source>
        <strain evidence="21 22">MAR_2009_71</strain>
    </source>
</reference>
<dbReference type="SUPFAM" id="SSF56194">
    <property type="entry name" value="Uridine diphospho-N-Acetylenolpyruvylglucosamine reductase, MurB, C-terminal domain"/>
    <property type="match status" value="1"/>
</dbReference>
<dbReference type="Gene3D" id="3.90.78.10">
    <property type="entry name" value="UDP-N-acetylenolpyruvoylglucosamine reductase, C-terminal domain"/>
    <property type="match status" value="1"/>
</dbReference>
<feature type="domain" description="FAD-binding PCMH-type" evidence="20">
    <location>
        <begin position="16"/>
        <end position="186"/>
    </location>
</feature>
<protein>
    <recommendedName>
        <fullName evidence="6 19">UDP-N-acetylenolpyruvoylglucosamine reductase</fullName>
        <ecNumber evidence="5 19">1.3.1.98</ecNumber>
    </recommendedName>
    <alternativeName>
        <fullName evidence="17 19">UDP-N-acetylmuramate dehydrogenase</fullName>
    </alternativeName>
</protein>
<keyword evidence="13 19" id="KW-0573">Peptidoglycan synthesis</keyword>
<evidence type="ECO:0000256" key="7">
    <source>
        <dbReference type="ARBA" id="ARBA00022490"/>
    </source>
</evidence>
<keyword evidence="9 19" id="KW-0285">Flavoprotein</keyword>
<keyword evidence="15 19" id="KW-0131">Cell cycle</keyword>
<keyword evidence="11 19" id="KW-0521">NADP</keyword>
<evidence type="ECO:0000256" key="12">
    <source>
        <dbReference type="ARBA" id="ARBA00022960"/>
    </source>
</evidence>
<dbReference type="Pfam" id="PF02873">
    <property type="entry name" value="MurB_C"/>
    <property type="match status" value="1"/>
</dbReference>
<dbReference type="InterPro" id="IPR016166">
    <property type="entry name" value="FAD-bd_PCMH"/>
</dbReference>
<keyword evidence="7 19" id="KW-0963">Cytoplasm</keyword>
<comment type="function">
    <text evidence="2 19">Cell wall formation.</text>
</comment>
<evidence type="ECO:0000313" key="22">
    <source>
        <dbReference type="Proteomes" id="UP000183038"/>
    </source>
</evidence>
<dbReference type="GO" id="GO:0008762">
    <property type="term" value="F:UDP-N-acetylmuramate dehydrogenase activity"/>
    <property type="evidence" value="ECO:0007669"/>
    <property type="project" value="UniProtKB-UniRule"/>
</dbReference>
<dbReference type="EC" id="1.3.1.98" evidence="5 19"/>
<dbReference type="PROSITE" id="PS51387">
    <property type="entry name" value="FAD_PCMH"/>
    <property type="match status" value="1"/>
</dbReference>
<dbReference type="OrthoDB" id="9804753at2"/>
<evidence type="ECO:0000256" key="14">
    <source>
        <dbReference type="ARBA" id="ARBA00023002"/>
    </source>
</evidence>
<evidence type="ECO:0000256" key="18">
    <source>
        <dbReference type="ARBA" id="ARBA00048914"/>
    </source>
</evidence>
<accession>A0A1H4JAS0</accession>
<evidence type="ECO:0000256" key="9">
    <source>
        <dbReference type="ARBA" id="ARBA00022630"/>
    </source>
</evidence>
<comment type="cofactor">
    <cofactor evidence="1 19">
        <name>FAD</name>
        <dbReference type="ChEBI" id="CHEBI:57692"/>
    </cofactor>
</comment>
<dbReference type="AlphaFoldDB" id="A0A1H4JAS0"/>
<dbReference type="GO" id="GO:0008360">
    <property type="term" value="P:regulation of cell shape"/>
    <property type="evidence" value="ECO:0007669"/>
    <property type="project" value="UniProtKB-KW"/>
</dbReference>
<comment type="subcellular location">
    <subcellularLocation>
        <location evidence="3 19">Cytoplasm</location>
    </subcellularLocation>
</comment>
<dbReference type="EMBL" id="FNTB01000001">
    <property type="protein sequence ID" value="SEB43321.1"/>
    <property type="molecule type" value="Genomic_DNA"/>
</dbReference>
<comment type="pathway">
    <text evidence="4 19">Cell wall biogenesis; peptidoglycan biosynthesis.</text>
</comment>
<dbReference type="NCBIfam" id="NF000755">
    <property type="entry name" value="PRK00046.1"/>
    <property type="match status" value="1"/>
</dbReference>
<dbReference type="Proteomes" id="UP000183038">
    <property type="component" value="Unassembled WGS sequence"/>
</dbReference>